<feature type="domain" description="Histidine kinase" evidence="10">
    <location>
        <begin position="830"/>
        <end position="1046"/>
    </location>
</feature>
<dbReference type="Pfam" id="PF12833">
    <property type="entry name" value="HTH_18"/>
    <property type="match status" value="1"/>
</dbReference>
<dbReference type="RefSeq" id="WP_119755219.1">
    <property type="nucleotide sequence ID" value="NZ_CP032382.1"/>
</dbReference>
<keyword evidence="5 12" id="KW-0418">Kinase</keyword>
<protein>
    <recommendedName>
        <fullName evidence="2">histidine kinase</fullName>
        <ecNumber evidence="2">2.7.13.3</ecNumber>
    </recommendedName>
</protein>
<dbReference type="SUPFAM" id="SSF63829">
    <property type="entry name" value="Calcium-dependent phosphotriesterase"/>
    <property type="match status" value="2"/>
</dbReference>
<evidence type="ECO:0000256" key="2">
    <source>
        <dbReference type="ARBA" id="ARBA00012438"/>
    </source>
</evidence>
<dbReference type="PANTHER" id="PTHR43547">
    <property type="entry name" value="TWO-COMPONENT HISTIDINE KINASE"/>
    <property type="match status" value="1"/>
</dbReference>
<dbReference type="InterPro" id="IPR015943">
    <property type="entry name" value="WD40/YVTN_repeat-like_dom_sf"/>
</dbReference>
<gene>
    <name evidence="12" type="ORF">D4L85_15915</name>
</gene>
<dbReference type="KEGG" id="chk:D4L85_15915"/>
<evidence type="ECO:0000256" key="5">
    <source>
        <dbReference type="ARBA" id="ARBA00022777"/>
    </source>
</evidence>
<dbReference type="Pfam" id="PF00512">
    <property type="entry name" value="HisKA"/>
    <property type="match status" value="1"/>
</dbReference>
<keyword evidence="7" id="KW-0804">Transcription</keyword>
<dbReference type="SMART" id="SM00448">
    <property type="entry name" value="REC"/>
    <property type="match status" value="1"/>
</dbReference>
<feature type="modified residue" description="4-aspartylphosphate" evidence="8">
    <location>
        <position position="1142"/>
    </location>
</feature>
<dbReference type="Proteomes" id="UP000266183">
    <property type="component" value="Chromosome"/>
</dbReference>
<dbReference type="PANTHER" id="PTHR43547:SF2">
    <property type="entry name" value="HYBRID SIGNAL TRANSDUCTION HISTIDINE KINASE C"/>
    <property type="match status" value="1"/>
</dbReference>
<dbReference type="InterPro" id="IPR011006">
    <property type="entry name" value="CheY-like_superfamily"/>
</dbReference>
<dbReference type="SMART" id="SM00387">
    <property type="entry name" value="HATPase_c"/>
    <property type="match status" value="1"/>
</dbReference>
<dbReference type="Gene3D" id="2.60.40.10">
    <property type="entry name" value="Immunoglobulins"/>
    <property type="match status" value="1"/>
</dbReference>
<keyword evidence="3 8" id="KW-0597">Phosphoprotein</keyword>
<dbReference type="InterPro" id="IPR003594">
    <property type="entry name" value="HATPase_dom"/>
</dbReference>
<dbReference type="InterPro" id="IPR005467">
    <property type="entry name" value="His_kinase_dom"/>
</dbReference>
<dbReference type="InterPro" id="IPR003661">
    <property type="entry name" value="HisK_dim/P_dom"/>
</dbReference>
<accession>A0A385ST30</accession>
<evidence type="ECO:0000256" key="1">
    <source>
        <dbReference type="ARBA" id="ARBA00000085"/>
    </source>
</evidence>
<dbReference type="InterPro" id="IPR011123">
    <property type="entry name" value="Y_Y_Y"/>
</dbReference>
<reference evidence="13" key="1">
    <citation type="submission" date="2018-09" db="EMBL/GenBank/DDBJ databases">
        <title>Chryseolinea sp. KIS68-18 isolated from soil.</title>
        <authorList>
            <person name="Weon H.-Y."/>
            <person name="Kwon S.-W."/>
            <person name="Lee S.A."/>
        </authorList>
    </citation>
    <scope>NUCLEOTIDE SEQUENCE [LARGE SCALE GENOMIC DNA]</scope>
    <source>
        <strain evidence="13">KIS68-18</strain>
    </source>
</reference>
<dbReference type="InterPro" id="IPR013783">
    <property type="entry name" value="Ig-like_fold"/>
</dbReference>
<evidence type="ECO:0000256" key="3">
    <source>
        <dbReference type="ARBA" id="ARBA00022553"/>
    </source>
</evidence>
<feature type="domain" description="HTH araC/xylS-type" evidence="9">
    <location>
        <begin position="1241"/>
        <end position="1340"/>
    </location>
</feature>
<dbReference type="GO" id="GO:0043565">
    <property type="term" value="F:sequence-specific DNA binding"/>
    <property type="evidence" value="ECO:0007669"/>
    <property type="project" value="InterPro"/>
</dbReference>
<evidence type="ECO:0000313" key="12">
    <source>
        <dbReference type="EMBL" id="AYB31958.1"/>
    </source>
</evidence>
<dbReference type="PROSITE" id="PS01124">
    <property type="entry name" value="HTH_ARAC_FAMILY_2"/>
    <property type="match status" value="1"/>
</dbReference>
<dbReference type="PROSITE" id="PS50109">
    <property type="entry name" value="HIS_KIN"/>
    <property type="match status" value="1"/>
</dbReference>
<evidence type="ECO:0000259" key="9">
    <source>
        <dbReference type="PROSITE" id="PS01124"/>
    </source>
</evidence>
<feature type="domain" description="Response regulatory" evidence="11">
    <location>
        <begin position="1095"/>
        <end position="1209"/>
    </location>
</feature>
<evidence type="ECO:0000313" key="13">
    <source>
        <dbReference type="Proteomes" id="UP000266183"/>
    </source>
</evidence>
<dbReference type="PROSITE" id="PS50110">
    <property type="entry name" value="RESPONSE_REGULATORY"/>
    <property type="match status" value="1"/>
</dbReference>
<dbReference type="Gene3D" id="2.130.10.10">
    <property type="entry name" value="YVTN repeat-like/Quinoprotein amine dehydrogenase"/>
    <property type="match status" value="3"/>
</dbReference>
<dbReference type="Gene3D" id="3.40.50.2300">
    <property type="match status" value="1"/>
</dbReference>
<dbReference type="InterPro" id="IPR036097">
    <property type="entry name" value="HisK_dim/P_sf"/>
</dbReference>
<dbReference type="InterPro" id="IPR011047">
    <property type="entry name" value="Quinoprotein_ADH-like_sf"/>
</dbReference>
<evidence type="ECO:0000256" key="7">
    <source>
        <dbReference type="ARBA" id="ARBA00023163"/>
    </source>
</evidence>
<dbReference type="SUPFAM" id="SSF52172">
    <property type="entry name" value="CheY-like"/>
    <property type="match status" value="1"/>
</dbReference>
<proteinExistence type="predicted"/>
<dbReference type="Gene3D" id="1.10.10.60">
    <property type="entry name" value="Homeodomain-like"/>
    <property type="match status" value="1"/>
</dbReference>
<dbReference type="SUPFAM" id="SSF46689">
    <property type="entry name" value="Homeodomain-like"/>
    <property type="match status" value="1"/>
</dbReference>
<comment type="catalytic activity">
    <reaction evidence="1">
        <text>ATP + protein L-histidine = ADP + protein N-phospho-L-histidine.</text>
        <dbReference type="EC" id="2.7.13.3"/>
    </reaction>
</comment>
<sequence>MRRILIAMCAWSVVVLSTLYCHGQTISRLDVQAGLSNSTVTSITKDKYGFIWIGTFDGLNRYDGYSFTKFRTRFEDTLSLPDNQVNALTGDSTGKIWIGTRRGAAVMEPRSSTFSRIRFYDASGHELSNRPYVNILRYHHNHVFIGTSFGVFQCPIGSTRATYIDLGTTQPVNVLDIGEGHNGTLYLTTVASGVVILDWKHRQAKFLFKDIPTSNCIAEQADGTFWIGTNAGIYEFNLKAGTLLPLKISNSDINSNRIMHIVHDSNGLNWISSDGGGLYVVNPKNKNVDKVYRQDEFHSISSNHLYCVYIDEEQRKWIGTMRGGVSIIEGKKRLFNVIRHEPNNPNSLASNVVFSLCQDGDNVWIGTDENGLSVWNRITDKFENFQPSKMGYPRAADHVPSIAKDKFGDIFVATYGAGVFKFDKKRKTFIPIKFKGRTQEQFVWSLFLGPDSTLWAGCIHGSAAEREQNEMLFKYNRECDCFVDAGFPITDQIVSIGDDHRGNLWVGTFDAAIRLSKNSPQIQRIDVDASVRDFSFEENGTVWMGTQGTGLLMYNATNGSIKTFTEREGLPNNTVQRFEKDRHGYIWVSTLSGLSRFKPRNSPSFQNYSEADGLQGDQFYFNASATLSDGTLLFGGLNGLTVVSPDTIGQQMTFPNLYVTGMRVLNSNVGLDNNFVENTENGYDFDKIVLPYSKAMFSLDIVAPEYSYAGKIKYSYFLNGWDKDWNYLRDSKIINYSSLQDGTYVLQIRTTNANGEWSKSPKIITVVVLPPWYRTWWAYIAYALIIAASLYGYSYYQRKKAEMEHELELSKLKAEQEVELNERKISFFTNIAHELRTPLTLIVNPIKDLLNNEGKNINVVDISAVHRNASRLLSLVDQLLLFKSTENDVAQFHLQVIDMNDVCNEVYLCFTNQVKAKRIQYNFQSSASRITAYTDREKVEIVLFNLVSNAIKYTPPEGMVSITLTEHADLIEIQVRDSGPGIPVATGQKLFDKFYRADDPSGPKKNGFGIGLHVSKRIAMMQQGSLTYKNSPDRGTMFTYQFPKGNPPDDAVTVTDDAPNLIEELAFELADITPIVSETAPSGEQVENLIGGKATVLAIDDDPELRSYIRKILQDYRIIEAGSANEGLEIMKKTSPDIIISDIVMPGMNGVDFCSIIKESPDYSHIPVILLTGTSSPEVKLKGIECGADDYITKPFEKELLLARIKNILKGRSSLRKYFFNEITLQQNAEKVSEEYRLFLRKCIQTVEDNLVNEDFTVAMFAKVMNMSHSNLYRKVKSMSGLSVNEFIRYLKLKRAAELLITTDSRIKEVAYTIGFENVQYFREQFTKLFTITPSEYVKRFRKKLNQSSL</sequence>
<dbReference type="InterPro" id="IPR004358">
    <property type="entry name" value="Sig_transdc_His_kin-like_C"/>
</dbReference>
<dbReference type="SMART" id="SM00342">
    <property type="entry name" value="HTH_ARAC"/>
    <property type="match status" value="1"/>
</dbReference>
<dbReference type="EMBL" id="CP032382">
    <property type="protein sequence ID" value="AYB31958.1"/>
    <property type="molecule type" value="Genomic_DNA"/>
</dbReference>
<evidence type="ECO:0000256" key="6">
    <source>
        <dbReference type="ARBA" id="ARBA00023015"/>
    </source>
</evidence>
<dbReference type="Pfam" id="PF07494">
    <property type="entry name" value="Reg_prop"/>
    <property type="match status" value="4"/>
</dbReference>
<dbReference type="GO" id="GO:0000155">
    <property type="term" value="F:phosphorelay sensor kinase activity"/>
    <property type="evidence" value="ECO:0007669"/>
    <property type="project" value="InterPro"/>
</dbReference>
<dbReference type="Pfam" id="PF02518">
    <property type="entry name" value="HATPase_c"/>
    <property type="match status" value="1"/>
</dbReference>
<dbReference type="InterPro" id="IPR009057">
    <property type="entry name" value="Homeodomain-like_sf"/>
</dbReference>
<dbReference type="OrthoDB" id="9806995at2"/>
<dbReference type="Pfam" id="PF07495">
    <property type="entry name" value="Y_Y_Y"/>
    <property type="match status" value="1"/>
</dbReference>
<evidence type="ECO:0000259" key="11">
    <source>
        <dbReference type="PROSITE" id="PS50110"/>
    </source>
</evidence>
<evidence type="ECO:0000256" key="8">
    <source>
        <dbReference type="PROSITE-ProRule" id="PRU00169"/>
    </source>
</evidence>
<dbReference type="InterPro" id="IPR018060">
    <property type="entry name" value="HTH_AraC"/>
</dbReference>
<dbReference type="FunFam" id="3.30.565.10:FF:000006">
    <property type="entry name" value="Sensor histidine kinase WalK"/>
    <property type="match status" value="1"/>
</dbReference>
<dbReference type="Gene3D" id="1.10.287.130">
    <property type="match status" value="1"/>
</dbReference>
<dbReference type="SUPFAM" id="SSF55874">
    <property type="entry name" value="ATPase domain of HSP90 chaperone/DNA topoisomerase II/histidine kinase"/>
    <property type="match status" value="1"/>
</dbReference>
<dbReference type="CDD" id="cd00082">
    <property type="entry name" value="HisKA"/>
    <property type="match status" value="1"/>
</dbReference>
<dbReference type="Gene3D" id="3.30.565.10">
    <property type="entry name" value="Histidine kinase-like ATPase, C-terminal domain"/>
    <property type="match status" value="1"/>
</dbReference>
<dbReference type="SUPFAM" id="SSF47384">
    <property type="entry name" value="Homodimeric domain of signal transducing histidine kinase"/>
    <property type="match status" value="1"/>
</dbReference>
<name>A0A385ST30_9BACT</name>
<dbReference type="Pfam" id="PF00072">
    <property type="entry name" value="Response_reg"/>
    <property type="match status" value="1"/>
</dbReference>
<dbReference type="InterPro" id="IPR011110">
    <property type="entry name" value="Reg_prop"/>
</dbReference>
<dbReference type="PRINTS" id="PR00344">
    <property type="entry name" value="BCTRLSENSOR"/>
</dbReference>
<dbReference type="InterPro" id="IPR036890">
    <property type="entry name" value="HATPase_C_sf"/>
</dbReference>
<keyword evidence="13" id="KW-1185">Reference proteome</keyword>
<evidence type="ECO:0000256" key="4">
    <source>
        <dbReference type="ARBA" id="ARBA00022679"/>
    </source>
</evidence>
<keyword evidence="6" id="KW-0805">Transcription regulation</keyword>
<dbReference type="SUPFAM" id="SSF50998">
    <property type="entry name" value="Quinoprotein alcohol dehydrogenase-like"/>
    <property type="match status" value="1"/>
</dbReference>
<dbReference type="GO" id="GO:0003700">
    <property type="term" value="F:DNA-binding transcription factor activity"/>
    <property type="evidence" value="ECO:0007669"/>
    <property type="project" value="InterPro"/>
</dbReference>
<evidence type="ECO:0000259" key="10">
    <source>
        <dbReference type="PROSITE" id="PS50109"/>
    </source>
</evidence>
<organism evidence="12 13">
    <name type="scientific">Chryseolinea soli</name>
    <dbReference type="NCBI Taxonomy" id="2321403"/>
    <lineage>
        <taxon>Bacteria</taxon>
        <taxon>Pseudomonadati</taxon>
        <taxon>Bacteroidota</taxon>
        <taxon>Cytophagia</taxon>
        <taxon>Cytophagales</taxon>
        <taxon>Fulvivirgaceae</taxon>
        <taxon>Chryseolinea</taxon>
    </lineage>
</organism>
<dbReference type="CDD" id="cd00075">
    <property type="entry name" value="HATPase"/>
    <property type="match status" value="1"/>
</dbReference>
<keyword evidence="4" id="KW-0808">Transferase</keyword>
<dbReference type="SMART" id="SM00388">
    <property type="entry name" value="HisKA"/>
    <property type="match status" value="1"/>
</dbReference>
<dbReference type="EC" id="2.7.13.3" evidence="2"/>
<dbReference type="InterPro" id="IPR001789">
    <property type="entry name" value="Sig_transdc_resp-reg_receiver"/>
</dbReference>